<name>A0A533Q983_9BACT</name>
<evidence type="ECO:0000313" key="2">
    <source>
        <dbReference type="Proteomes" id="UP000319783"/>
    </source>
</evidence>
<dbReference type="EMBL" id="SULG01000057">
    <property type="protein sequence ID" value="TLD41226.1"/>
    <property type="molecule type" value="Genomic_DNA"/>
</dbReference>
<gene>
    <name evidence="1" type="ORF">JETT_2514</name>
</gene>
<evidence type="ECO:0000313" key="1">
    <source>
        <dbReference type="EMBL" id="TLD41226.1"/>
    </source>
</evidence>
<dbReference type="AlphaFoldDB" id="A0A533Q983"/>
<accession>A0A533Q983</accession>
<reference evidence="1 2" key="1">
    <citation type="submission" date="2019-04" db="EMBL/GenBank/DDBJ databases">
        <title>Genome of a novel bacterium Candidatus Jettenia ecosi reconstructed from metagenome of an anammox bioreactor.</title>
        <authorList>
            <person name="Mardanov A.V."/>
            <person name="Beletsky A.V."/>
            <person name="Ravin N.V."/>
            <person name="Botchkova E.A."/>
            <person name="Litti Y.V."/>
            <person name="Nozhevnikova A.N."/>
        </authorList>
    </citation>
    <scope>NUCLEOTIDE SEQUENCE [LARGE SCALE GENOMIC DNA]</scope>
    <source>
        <strain evidence="1">J2</strain>
    </source>
</reference>
<sequence>MNYVFQVRHWNIDFFLFLEKNLLSNHKEVNIVWFTMEKEAFTQLNMSHKNVFYLPAEFTKHRIQDKTKLLDFDHWMYETYGYGVEFIYEIERFKPKAAEKLNFINAHIDILHDLIPEKSKMVALSCEHFVYLISTYINKMKGGINYFIQPCGFPLNTQVIMKNPWNLFYFRTEPMDETPLDAYIASLTQSPMESIHYMKPQKMITLHASILQRIKKTYRPKLTYNMFSYLEAKPRNIIPGRFMQKKHIPYKFDYIQEKDLASLKEKGRIFYFPLQFEPEMTILAYSPWFKSQLEVIRLIGQSLKQGDILLLKENPKMIGKRGKHYYAEISQYNQVLWADPGLNSRNIIRNSFKVISITGTASIEAACLGINSMIFGYPPFKKLLIEEPVSDQKICDFIQTLYKAYTSEEIIRQVKKEWPEFSKSVFFGNFIPQYINDKFTISNSAILAGNFLKEVFK</sequence>
<evidence type="ECO:0008006" key="3">
    <source>
        <dbReference type="Google" id="ProtNLM"/>
    </source>
</evidence>
<dbReference type="Proteomes" id="UP000319783">
    <property type="component" value="Unassembled WGS sequence"/>
</dbReference>
<organism evidence="1 2">
    <name type="scientific">Candidatus Jettenia ecosi</name>
    <dbReference type="NCBI Taxonomy" id="2494326"/>
    <lineage>
        <taxon>Bacteria</taxon>
        <taxon>Pseudomonadati</taxon>
        <taxon>Planctomycetota</taxon>
        <taxon>Candidatus Brocadiia</taxon>
        <taxon>Candidatus Brocadiales</taxon>
        <taxon>Candidatus Brocadiaceae</taxon>
        <taxon>Candidatus Jettenia</taxon>
    </lineage>
</organism>
<proteinExistence type="predicted"/>
<protein>
    <recommendedName>
        <fullName evidence="3">Capsule polysaccharide biosynthesis protein</fullName>
    </recommendedName>
</protein>
<comment type="caution">
    <text evidence="1">The sequence shown here is derived from an EMBL/GenBank/DDBJ whole genome shotgun (WGS) entry which is preliminary data.</text>
</comment>